<dbReference type="InParanoid" id="E3NKZ3"/>
<evidence type="ECO:0000313" key="1">
    <source>
        <dbReference type="EMBL" id="EFP03768.1"/>
    </source>
</evidence>
<protein>
    <submittedName>
        <fullName evidence="1">Uncharacterized protein</fullName>
    </submittedName>
</protein>
<sequence length="435" mass="49110">MRLGDGSARTEGMRTMFTKSENLLREVFARVVTRTAPDQRLLAVYCSMRLGDGSARTEGMRTMFTKSENLLREVFARVVTRTAPDQRLLAVYCSMRLGDGSARTEGMRTMFTKSENLLREVFARVVTRTAPDQRLLAVYCSMRLGDGSARTEGMRTMFTKSENLLREVFARVVTRTAPDQRLLAVYCSMRLGDGSARTEGMRTMFTKSENLLREVFARVVTRTAPDQRLLAVYCSMRLGDGSARTIRDDYIHSALRLLIPLLCYSPVCEVENLTVTNTEPVIDDALFSKSEDRHFFLRIHACLGASPLGRTSKTQEFDGQLGALELVCAKATFPLDSEKPRNYSSKMSSWYGQTAPNTSDSLEYYLRFGLDTLFFILNYMALELNFLLQKPSSNYLGSSTLNIGRGSNDTRSKNKPLTVESLTVTNNYRVEMENR</sequence>
<accession>E3NKZ3</accession>
<dbReference type="OrthoDB" id="293823at2759"/>
<keyword evidence="2" id="KW-1185">Reference proteome</keyword>
<gene>
    <name evidence="1" type="ORF">CRE_01426</name>
</gene>
<dbReference type="EMBL" id="DS268847">
    <property type="protein sequence ID" value="EFP03768.1"/>
    <property type="molecule type" value="Genomic_DNA"/>
</dbReference>
<evidence type="ECO:0000313" key="2">
    <source>
        <dbReference type="Proteomes" id="UP000008281"/>
    </source>
</evidence>
<dbReference type="AlphaFoldDB" id="E3NKZ3"/>
<organism evidence="2">
    <name type="scientific">Caenorhabditis remanei</name>
    <name type="common">Caenorhabditis vulgaris</name>
    <dbReference type="NCBI Taxonomy" id="31234"/>
    <lineage>
        <taxon>Eukaryota</taxon>
        <taxon>Metazoa</taxon>
        <taxon>Ecdysozoa</taxon>
        <taxon>Nematoda</taxon>
        <taxon>Chromadorea</taxon>
        <taxon>Rhabditida</taxon>
        <taxon>Rhabditina</taxon>
        <taxon>Rhabditomorpha</taxon>
        <taxon>Rhabditoidea</taxon>
        <taxon>Rhabditidae</taxon>
        <taxon>Peloderinae</taxon>
        <taxon>Caenorhabditis</taxon>
    </lineage>
</organism>
<name>E3NKZ3_CAERE</name>
<dbReference type="STRING" id="31234.E3NKZ3"/>
<dbReference type="HOGENOM" id="CLU_029486_0_0_1"/>
<dbReference type="Proteomes" id="UP000008281">
    <property type="component" value="Unassembled WGS sequence"/>
</dbReference>
<proteinExistence type="predicted"/>
<reference evidence="1" key="1">
    <citation type="submission" date="2007-07" db="EMBL/GenBank/DDBJ databases">
        <title>PCAP assembly of the Caenorhabditis remanei genome.</title>
        <authorList>
            <consortium name="The Caenorhabditis remanei Sequencing Consortium"/>
            <person name="Wilson R.K."/>
        </authorList>
    </citation>
    <scope>NUCLEOTIDE SEQUENCE [LARGE SCALE GENOMIC DNA]</scope>
    <source>
        <strain evidence="1">PB4641</strain>
    </source>
</reference>
<dbReference type="eggNOG" id="KOG2150">
    <property type="taxonomic scope" value="Eukaryota"/>
</dbReference>